<organism evidence="1 2">
    <name type="scientific">Paramuricea clavata</name>
    <name type="common">Red gorgonian</name>
    <name type="synonym">Violescent sea-whip</name>
    <dbReference type="NCBI Taxonomy" id="317549"/>
    <lineage>
        <taxon>Eukaryota</taxon>
        <taxon>Metazoa</taxon>
        <taxon>Cnidaria</taxon>
        <taxon>Anthozoa</taxon>
        <taxon>Octocorallia</taxon>
        <taxon>Malacalcyonacea</taxon>
        <taxon>Plexauridae</taxon>
        <taxon>Paramuricea</taxon>
    </lineage>
</organism>
<comment type="caution">
    <text evidence="1">The sequence shown here is derived from an EMBL/GenBank/DDBJ whole genome shotgun (WGS) entry which is preliminary data.</text>
</comment>
<dbReference type="AlphaFoldDB" id="A0A7D9E7B7"/>
<reference evidence="1" key="1">
    <citation type="submission" date="2020-04" db="EMBL/GenBank/DDBJ databases">
        <authorList>
            <person name="Alioto T."/>
            <person name="Alioto T."/>
            <person name="Gomez Garrido J."/>
        </authorList>
    </citation>
    <scope>NUCLEOTIDE SEQUENCE</scope>
    <source>
        <strain evidence="1">A484AB</strain>
    </source>
</reference>
<evidence type="ECO:0000313" key="1">
    <source>
        <dbReference type="EMBL" id="CAB4000466.1"/>
    </source>
</evidence>
<dbReference type="EMBL" id="CACRXK020003844">
    <property type="protein sequence ID" value="CAB4000466.1"/>
    <property type="molecule type" value="Genomic_DNA"/>
</dbReference>
<proteinExistence type="predicted"/>
<evidence type="ECO:0000313" key="2">
    <source>
        <dbReference type="Proteomes" id="UP001152795"/>
    </source>
</evidence>
<sequence length="113" mass="12730">MAFLPGLTTTRPSQNVKERRKRCQEGKKSGYRISFADVNKTTEQSDCNVVARYRNDRNSTGKRKTTGHGKSLTFELAPHAFEYLSENNKSLVLVVVPLVSLMKDQVSNLVRPS</sequence>
<keyword evidence="2" id="KW-1185">Reference proteome</keyword>
<dbReference type="Gene3D" id="3.40.50.300">
    <property type="entry name" value="P-loop containing nucleotide triphosphate hydrolases"/>
    <property type="match status" value="1"/>
</dbReference>
<gene>
    <name evidence="1" type="ORF">PACLA_8A022754</name>
</gene>
<accession>A0A7D9E7B7</accession>
<protein>
    <submittedName>
        <fullName evidence="1">Uncharacterized protein</fullName>
    </submittedName>
</protein>
<dbReference type="Proteomes" id="UP001152795">
    <property type="component" value="Unassembled WGS sequence"/>
</dbReference>
<dbReference type="InterPro" id="IPR027417">
    <property type="entry name" value="P-loop_NTPase"/>
</dbReference>
<name>A0A7D9E7B7_PARCT</name>
<dbReference type="SUPFAM" id="SSF52540">
    <property type="entry name" value="P-loop containing nucleoside triphosphate hydrolases"/>
    <property type="match status" value="1"/>
</dbReference>